<evidence type="ECO:0000259" key="4">
    <source>
        <dbReference type="Pfam" id="PF26150"/>
    </source>
</evidence>
<organism evidence="6 7">
    <name type="scientific">Aulographum hederae CBS 113979</name>
    <dbReference type="NCBI Taxonomy" id="1176131"/>
    <lineage>
        <taxon>Eukaryota</taxon>
        <taxon>Fungi</taxon>
        <taxon>Dikarya</taxon>
        <taxon>Ascomycota</taxon>
        <taxon>Pezizomycotina</taxon>
        <taxon>Dothideomycetes</taxon>
        <taxon>Pleosporomycetidae</taxon>
        <taxon>Aulographales</taxon>
        <taxon>Aulographaceae</taxon>
    </lineage>
</organism>
<gene>
    <name evidence="6" type="ORF">K402DRAFT_339257</name>
</gene>
<dbReference type="OrthoDB" id="5596576at2759"/>
<keyword evidence="7" id="KW-1185">Reference proteome</keyword>
<keyword evidence="2" id="KW-0812">Transmembrane</keyword>
<evidence type="ECO:0000256" key="1">
    <source>
        <dbReference type="SAM" id="MobiDB-lite"/>
    </source>
</evidence>
<feature type="region of interest" description="Disordered" evidence="1">
    <location>
        <begin position="727"/>
        <end position="749"/>
    </location>
</feature>
<dbReference type="InterPro" id="IPR046368">
    <property type="entry name" value="Tag1"/>
</dbReference>
<dbReference type="Pfam" id="PF26153">
    <property type="entry name" value="LEA-2L_5"/>
    <property type="match status" value="1"/>
</dbReference>
<reference evidence="6" key="1">
    <citation type="journal article" date="2020" name="Stud. Mycol.">
        <title>101 Dothideomycetes genomes: a test case for predicting lifestyles and emergence of pathogens.</title>
        <authorList>
            <person name="Haridas S."/>
            <person name="Albert R."/>
            <person name="Binder M."/>
            <person name="Bloem J."/>
            <person name="Labutti K."/>
            <person name="Salamov A."/>
            <person name="Andreopoulos B."/>
            <person name="Baker S."/>
            <person name="Barry K."/>
            <person name="Bills G."/>
            <person name="Bluhm B."/>
            <person name="Cannon C."/>
            <person name="Castanera R."/>
            <person name="Culley D."/>
            <person name="Daum C."/>
            <person name="Ezra D."/>
            <person name="Gonzalez J."/>
            <person name="Henrissat B."/>
            <person name="Kuo A."/>
            <person name="Liang C."/>
            <person name="Lipzen A."/>
            <person name="Lutzoni F."/>
            <person name="Magnuson J."/>
            <person name="Mondo S."/>
            <person name="Nolan M."/>
            <person name="Ohm R."/>
            <person name="Pangilinan J."/>
            <person name="Park H.-J."/>
            <person name="Ramirez L."/>
            <person name="Alfaro M."/>
            <person name="Sun H."/>
            <person name="Tritt A."/>
            <person name="Yoshinaga Y."/>
            <person name="Zwiers L.-H."/>
            <person name="Turgeon B."/>
            <person name="Goodwin S."/>
            <person name="Spatafora J."/>
            <person name="Crous P."/>
            <person name="Grigoriev I."/>
        </authorList>
    </citation>
    <scope>NUCLEOTIDE SEQUENCE</scope>
    <source>
        <strain evidence="6">CBS 113979</strain>
    </source>
</reference>
<dbReference type="Pfam" id="PF26150">
    <property type="entry name" value="LEA-2_4"/>
    <property type="match status" value="1"/>
</dbReference>
<feature type="transmembrane region" description="Helical" evidence="2">
    <location>
        <begin position="83"/>
        <end position="103"/>
    </location>
</feature>
<feature type="domain" description="Tag1-like fourth Ig-like" evidence="4">
    <location>
        <begin position="599"/>
        <end position="713"/>
    </location>
</feature>
<evidence type="ECO:0000313" key="6">
    <source>
        <dbReference type="EMBL" id="KAF1983026.1"/>
    </source>
</evidence>
<dbReference type="GO" id="GO:0000329">
    <property type="term" value="C:fungal-type vacuole membrane"/>
    <property type="evidence" value="ECO:0007669"/>
    <property type="project" value="InterPro"/>
</dbReference>
<dbReference type="AlphaFoldDB" id="A0A6G1GPX7"/>
<dbReference type="PANTHER" id="PTHR35895:SF3">
    <property type="entry name" value="PRE-RRNA PROCESSING PROTEIN"/>
    <property type="match status" value="1"/>
</dbReference>
<feature type="domain" description="Tag1 C-terminal" evidence="3">
    <location>
        <begin position="470"/>
        <end position="584"/>
    </location>
</feature>
<proteinExistence type="predicted"/>
<protein>
    <recommendedName>
        <fullName evidence="8">Pre-rRNA processing protein</fullName>
    </recommendedName>
</protein>
<evidence type="ECO:0000313" key="7">
    <source>
        <dbReference type="Proteomes" id="UP000800041"/>
    </source>
</evidence>
<dbReference type="Proteomes" id="UP000800041">
    <property type="component" value="Unassembled WGS sequence"/>
</dbReference>
<dbReference type="InterPro" id="IPR059066">
    <property type="entry name" value="Ig_Tag1-like_5th"/>
</dbReference>
<keyword evidence="2" id="KW-0472">Membrane</keyword>
<dbReference type="Pfam" id="PF22786">
    <property type="entry name" value="Tag1_C"/>
    <property type="match status" value="1"/>
</dbReference>
<feature type="compositionally biased region" description="Low complexity" evidence="1">
    <location>
        <begin position="14"/>
        <end position="24"/>
    </location>
</feature>
<sequence length="869" mass="93821">MADSSAWGDSTTQSSRPASTQSKSSSKKANRSSEHTPLLQRTSSDIEDDERPERPSSSAANSLLRALNGSDSKSKTSSWRWPSIIALFILCAVAVVIIVLGFITPHVVEEYTMQAMDFQPTSLSIPSFTSSGVQARVQGNFIMDASKVKNKPVRDLGKFGTWIASEVESKESKVKVYLPEYGNVVLGTATIPPIKVNVRNGRITPIDFVADLQPGKIDGIRQVANDWVDGRLGQLRVLGVADVPLKSGIFSLGTRKVKQALLFAGNDIPAMPKYNISKLNVHEVDLPDGNKGVAADVSITVKNDFPLDFTVPPLGFGILVDNCTPKEDQIMVADATTGALHIKPYESVHVKATGVVRTLPDTLTSACPKSDKSPLDAILGNYIHGHKSIVYVRGSDSPSLDTPKWITDIISDITVPVPLAGRTFGNLIRNFTLADVHFKLPQPFADPDSPESNPMISAIIKVLVNLPREMNFPVDVDHVRANATVYYKKKELGILNLRKWQAATSSRVEPVGDEPAGLLVESAIENAPLEITDDEVFTDVLQSLIFGGKTTYLDVKAEVDVEVETALGTLAIKRIPAEGVVPVKLSGDSGGGGFSSFSPKIGNLSIIDTNPSGLVLQAEVNFTNPTNYSATVPFVDIEILTNDTVLGHAKATDVLVVPGRNEKLIVQAVWDPLTYSGEKGKAVGKEILSQYISGLNTTLTLKTHKNTLPSQPALGKALSFFNVTIPTPSLRTPKDPDNGDDPDDPDDRKTHFIQSTTMHLLTSTAVFELLSPLSRSTIFLTHINATAYYKDDVVGKIIYDLPFAIPPGESTSPRLPVDWSLGSVGYEAVRKALGGTLKLHAEADVGIKLGEWEQEVWFAGKGIGAKVRL</sequence>
<evidence type="ECO:0000256" key="2">
    <source>
        <dbReference type="SAM" id="Phobius"/>
    </source>
</evidence>
<feature type="region of interest" description="Disordered" evidence="1">
    <location>
        <begin position="1"/>
        <end position="63"/>
    </location>
</feature>
<evidence type="ECO:0000259" key="5">
    <source>
        <dbReference type="Pfam" id="PF26153"/>
    </source>
</evidence>
<keyword evidence="2" id="KW-1133">Transmembrane helix</keyword>
<name>A0A6G1GPX7_9PEZI</name>
<dbReference type="InterPro" id="IPR059065">
    <property type="entry name" value="Ig_Tag1-like_4th"/>
</dbReference>
<dbReference type="PANTHER" id="PTHR35895">
    <property type="entry name" value="CHROMOSOME 16, WHOLE GENOME SHOTGUN SEQUENCE"/>
    <property type="match status" value="1"/>
</dbReference>
<evidence type="ECO:0000259" key="3">
    <source>
        <dbReference type="Pfam" id="PF22786"/>
    </source>
</evidence>
<feature type="domain" description="Tag1-like fifth Ig-like" evidence="5">
    <location>
        <begin position="746"/>
        <end position="857"/>
    </location>
</feature>
<dbReference type="InterPro" id="IPR055011">
    <property type="entry name" value="Tag1_C"/>
</dbReference>
<evidence type="ECO:0008006" key="8">
    <source>
        <dbReference type="Google" id="ProtNLM"/>
    </source>
</evidence>
<dbReference type="Pfam" id="PF26174">
    <property type="entry name" value="LEA-2_1"/>
    <property type="match status" value="1"/>
</dbReference>
<accession>A0A6G1GPX7</accession>
<dbReference type="EMBL" id="ML977178">
    <property type="protein sequence ID" value="KAF1983026.1"/>
    <property type="molecule type" value="Genomic_DNA"/>
</dbReference>